<keyword evidence="9" id="KW-0675">Receptor</keyword>
<organism evidence="15">
    <name type="scientific">Stegastes partitus</name>
    <name type="common">bicolor damselfish</name>
    <dbReference type="NCBI Taxonomy" id="144197"/>
    <lineage>
        <taxon>Eukaryota</taxon>
        <taxon>Metazoa</taxon>
        <taxon>Chordata</taxon>
        <taxon>Craniata</taxon>
        <taxon>Vertebrata</taxon>
        <taxon>Euteleostomi</taxon>
        <taxon>Actinopterygii</taxon>
        <taxon>Neopterygii</taxon>
        <taxon>Teleostei</taxon>
        <taxon>Neoteleostei</taxon>
        <taxon>Acanthomorphata</taxon>
        <taxon>Ovalentaria</taxon>
        <taxon>Pomacentridae</taxon>
        <taxon>Stegastes</taxon>
    </lineage>
</organism>
<dbReference type="InterPro" id="IPR017978">
    <property type="entry name" value="GPCR_3_C"/>
</dbReference>
<evidence type="ECO:0000256" key="4">
    <source>
        <dbReference type="ARBA" id="ARBA00022692"/>
    </source>
</evidence>
<reference evidence="15" key="1">
    <citation type="submission" date="2023-09" db="UniProtKB">
        <authorList>
            <consortium name="Ensembl"/>
        </authorList>
    </citation>
    <scope>IDENTIFICATION</scope>
</reference>
<dbReference type="InterPro" id="IPR028082">
    <property type="entry name" value="Peripla_BP_I"/>
</dbReference>
<dbReference type="InterPro" id="IPR038550">
    <property type="entry name" value="GPCR_3_9-Cys_sf"/>
</dbReference>
<evidence type="ECO:0000313" key="15">
    <source>
        <dbReference type="Ensembl" id="ENSSPAP00000009120.1"/>
    </source>
</evidence>
<dbReference type="InterPro" id="IPR011500">
    <property type="entry name" value="GPCR_3_9-Cys_dom"/>
</dbReference>
<sequence length="828" mass="92102">MSLLALSLFLYSVSVLTLTYNSISSFTSTVTSAATVCTLQNSFEPSFVAKGDFVIGGIFPLHYNQEMPDLNSTYRPPPVKCNGFDPRAFRWAQTMRLAVEEINQSPELLPNYTLGYKIFDSCAYPLTGQRAALAVLNGLSEDDSPMCSSSSPLLAVIGESGSAQSIVVSRILQPFRIPMISYFSSCACLTDRRKYPTFFRVIPNDDYQVRAIAQLLVRFNWTWVGLVRGDHEYGRFAFKSAFFFLFLSSFVYFPTKVMRSSLAKVVVVFSAEGEMTPFLRDYMAQNITGIQWVASEAWVTASVFTGSEYYPYLGGTIGFGIRKGQISRLSDYLQTVNPHNYPNNPLVQELWEALYGCSPSLSSASQLSPCSGQESLLEQHSAYMNTSSPRVAYNVYKAVYAVAHSLSYCYSFLQHYLQEVKFTIAEEEVNFDLKGDSIPYYDVINWQRGTSGNIEFVNVGLFDGTKPAGDELVIQEDRIMWAGHQSEVPVSVCSASCLPGSRKAVRRGEPVCCFDCVPCDSGKTSNQTNSIECTFCPENFWSNEDRTSCIPKKVEFLAYDSLGIALTVISAVGACLTIAVFAVFFHHRNTAIVRVNNSELSFFILFALTLCFLCSLVFIGEPTFWSCMLRHTAFSITFSLCISCILGKTLVVLAAFTATRPGNNIMKWLGPKQQRAIIFSCTLVQVVICAAWLIDAPPYPSRNTKYERSKIILECSVGSSLAFWCVLGYIGLQACLCFVLAFLARKLPGNFNEAKFITFSMLIFCAVWLAFIPAYISSPGNYADAVESFAILASSFGLLFCLFAPKCYIILLKPEKNTKQHLMGKEKK</sequence>
<dbReference type="FunFam" id="2.10.50.30:FF:000002">
    <property type="entry name" value="Vomeronasal 2 receptor, h1"/>
    <property type="match status" value="1"/>
</dbReference>
<dbReference type="PROSITE" id="PS50259">
    <property type="entry name" value="G_PROTEIN_RECEP_F3_4"/>
    <property type="match status" value="1"/>
</dbReference>
<dbReference type="Pfam" id="PF07562">
    <property type="entry name" value="NCD3G"/>
    <property type="match status" value="1"/>
</dbReference>
<proteinExistence type="inferred from homology"/>
<keyword evidence="10" id="KW-0325">Glycoprotein</keyword>
<name>A0A3B4ZLB5_9TELE</name>
<comment type="subcellular location">
    <subcellularLocation>
        <location evidence="1">Cell membrane</location>
        <topology evidence="1">Multi-pass membrane protein</topology>
    </subcellularLocation>
</comment>
<dbReference type="PRINTS" id="PR00248">
    <property type="entry name" value="GPCRMGR"/>
</dbReference>
<dbReference type="AlphaFoldDB" id="A0A3B4ZLB5"/>
<keyword evidence="8 12" id="KW-0472">Membrane</keyword>
<dbReference type="Gene3D" id="2.10.50.30">
    <property type="entry name" value="GPCR, family 3, nine cysteines domain"/>
    <property type="match status" value="1"/>
</dbReference>
<evidence type="ECO:0000256" key="5">
    <source>
        <dbReference type="ARBA" id="ARBA00022729"/>
    </source>
</evidence>
<dbReference type="InterPro" id="IPR000068">
    <property type="entry name" value="GPCR_3_Ca_sens_rcpt-rel"/>
</dbReference>
<dbReference type="PANTHER" id="PTHR24061">
    <property type="entry name" value="CALCIUM-SENSING RECEPTOR-RELATED"/>
    <property type="match status" value="1"/>
</dbReference>
<dbReference type="Pfam" id="PF01094">
    <property type="entry name" value="ANF_receptor"/>
    <property type="match status" value="2"/>
</dbReference>
<feature type="transmembrane region" description="Helical" evidence="12">
    <location>
        <begin position="756"/>
        <end position="776"/>
    </location>
</feature>
<dbReference type="GO" id="GO:0004930">
    <property type="term" value="F:G protein-coupled receptor activity"/>
    <property type="evidence" value="ECO:0007669"/>
    <property type="project" value="UniProtKB-KW"/>
</dbReference>
<feature type="transmembrane region" description="Helical" evidence="12">
    <location>
        <begin position="562"/>
        <end position="585"/>
    </location>
</feature>
<dbReference type="SUPFAM" id="SSF53822">
    <property type="entry name" value="Periplasmic binding protein-like I"/>
    <property type="match status" value="1"/>
</dbReference>
<keyword evidence="5 13" id="KW-0732">Signal</keyword>
<keyword evidence="7" id="KW-0297">G-protein coupled receptor</keyword>
<evidence type="ECO:0000256" key="11">
    <source>
        <dbReference type="ARBA" id="ARBA00023224"/>
    </source>
</evidence>
<evidence type="ECO:0000256" key="6">
    <source>
        <dbReference type="ARBA" id="ARBA00022989"/>
    </source>
</evidence>
<evidence type="ECO:0000256" key="12">
    <source>
        <dbReference type="SAM" id="Phobius"/>
    </source>
</evidence>
<dbReference type="GeneTree" id="ENSGT01150000286997"/>
<evidence type="ECO:0000256" key="10">
    <source>
        <dbReference type="ARBA" id="ARBA00023180"/>
    </source>
</evidence>
<evidence type="ECO:0000256" key="3">
    <source>
        <dbReference type="ARBA" id="ARBA00022475"/>
    </source>
</evidence>
<dbReference type="InterPro" id="IPR001828">
    <property type="entry name" value="ANF_lig-bd_rcpt"/>
</dbReference>
<dbReference type="InterPro" id="IPR017979">
    <property type="entry name" value="GPCR_3_CS"/>
</dbReference>
<feature type="transmembrane region" description="Helical" evidence="12">
    <location>
        <begin position="600"/>
        <end position="620"/>
    </location>
</feature>
<evidence type="ECO:0000256" key="7">
    <source>
        <dbReference type="ARBA" id="ARBA00023040"/>
    </source>
</evidence>
<dbReference type="PANTHER" id="PTHR24061:SF504">
    <property type="entry name" value="EXTRACELLULAR CALCIUM-SENSING RECEPTOR ISOFORM X2-RELATED"/>
    <property type="match status" value="1"/>
</dbReference>
<feature type="transmembrane region" description="Helical" evidence="12">
    <location>
        <begin position="788"/>
        <end position="811"/>
    </location>
</feature>
<feature type="transmembrane region" description="Helical" evidence="12">
    <location>
        <begin position="721"/>
        <end position="744"/>
    </location>
</feature>
<evidence type="ECO:0000259" key="14">
    <source>
        <dbReference type="PROSITE" id="PS50259"/>
    </source>
</evidence>
<accession>A0A3B4ZLB5</accession>
<evidence type="ECO:0000256" key="8">
    <source>
        <dbReference type="ARBA" id="ARBA00023136"/>
    </source>
</evidence>
<feature type="chain" id="PRO_5017425473" evidence="13">
    <location>
        <begin position="18"/>
        <end position="828"/>
    </location>
</feature>
<keyword evidence="3" id="KW-1003">Cell membrane</keyword>
<comment type="similarity">
    <text evidence="2">Belongs to the G-protein coupled receptor 3 family.</text>
</comment>
<dbReference type="CDD" id="cd15283">
    <property type="entry name" value="7tmC_V2R_pheromone"/>
    <property type="match status" value="1"/>
</dbReference>
<dbReference type="FunFam" id="3.40.50.2300:FF:000016">
    <property type="entry name" value="Taste 1 receptor member 2"/>
    <property type="match status" value="1"/>
</dbReference>
<evidence type="ECO:0000256" key="2">
    <source>
        <dbReference type="ARBA" id="ARBA00007242"/>
    </source>
</evidence>
<evidence type="ECO:0000256" key="9">
    <source>
        <dbReference type="ARBA" id="ARBA00023170"/>
    </source>
</evidence>
<dbReference type="PRINTS" id="PR01535">
    <property type="entry name" value="VOMERONASL2R"/>
</dbReference>
<dbReference type="Pfam" id="PF00003">
    <property type="entry name" value="7tm_3"/>
    <property type="match status" value="1"/>
</dbReference>
<feature type="domain" description="G-protein coupled receptors family 3 profile" evidence="14">
    <location>
        <begin position="562"/>
        <end position="826"/>
    </location>
</feature>
<keyword evidence="11" id="KW-0807">Transducer</keyword>
<dbReference type="PROSITE" id="PS00981">
    <property type="entry name" value="G_PROTEIN_RECEP_F3_3"/>
    <property type="match status" value="1"/>
</dbReference>
<dbReference type="Gene3D" id="3.40.50.2300">
    <property type="match status" value="4"/>
</dbReference>
<protein>
    <submittedName>
        <fullName evidence="15">Extracellular calcium-sensing receptor-like</fullName>
    </submittedName>
</protein>
<evidence type="ECO:0000256" key="1">
    <source>
        <dbReference type="ARBA" id="ARBA00004651"/>
    </source>
</evidence>
<evidence type="ECO:0000256" key="13">
    <source>
        <dbReference type="SAM" id="SignalP"/>
    </source>
</evidence>
<dbReference type="InterPro" id="IPR000337">
    <property type="entry name" value="GPCR_3"/>
</dbReference>
<dbReference type="InterPro" id="IPR004073">
    <property type="entry name" value="GPCR_3_vmron_rcpt_2"/>
</dbReference>
<dbReference type="GO" id="GO:0005886">
    <property type="term" value="C:plasma membrane"/>
    <property type="evidence" value="ECO:0007669"/>
    <property type="project" value="UniProtKB-SubCell"/>
</dbReference>
<dbReference type="Ensembl" id="ENSSPAT00000009284.1">
    <property type="protein sequence ID" value="ENSSPAP00000009120.1"/>
    <property type="gene ID" value="ENSSPAG00000005607.1"/>
</dbReference>
<feature type="signal peptide" evidence="13">
    <location>
        <begin position="1"/>
        <end position="17"/>
    </location>
</feature>
<keyword evidence="4 12" id="KW-0812">Transmembrane</keyword>
<feature type="transmembrane region" description="Helical" evidence="12">
    <location>
        <begin position="676"/>
        <end position="694"/>
    </location>
</feature>
<keyword evidence="6 12" id="KW-1133">Transmembrane helix</keyword>
<feature type="transmembrane region" description="Helical" evidence="12">
    <location>
        <begin position="632"/>
        <end position="656"/>
    </location>
</feature>